<sequence>MEKSFYYPVPWGDVAFLKEALIAMELPFRIEQPSVRLQLAPGEVAIVFSDMHMRDYNAVRELFGDHGKRYPQ</sequence>
<comment type="caution">
    <text evidence="1">The sequence shown here is derived from an EMBL/GenBank/DDBJ whole genome shotgun (WGS) entry which is preliminary data.</text>
</comment>
<evidence type="ECO:0000313" key="1">
    <source>
        <dbReference type="EMBL" id="EMT54001.1"/>
    </source>
</evidence>
<proteinExistence type="predicted"/>
<dbReference type="EMBL" id="APBN01000001">
    <property type="protein sequence ID" value="EMT54001.1"/>
    <property type="molecule type" value="Genomic_DNA"/>
</dbReference>
<reference evidence="1 2" key="1">
    <citation type="submission" date="2013-03" db="EMBL/GenBank/DDBJ databases">
        <title>Assembly of a new bacterial strain Brevibacillus borstelensis AK1.</title>
        <authorList>
            <person name="Rajan I."/>
            <person name="PoliReddy D."/>
            <person name="Sugumar T."/>
            <person name="Rathinam K."/>
            <person name="Alqarawi S."/>
            <person name="Khalil A.B."/>
            <person name="Sivakumar N."/>
        </authorList>
    </citation>
    <scope>NUCLEOTIDE SEQUENCE [LARGE SCALE GENOMIC DNA]</scope>
    <source>
        <strain evidence="1 2">AK1</strain>
    </source>
</reference>
<dbReference type="PATRIC" id="fig|1300222.3.peg.63"/>
<dbReference type="AlphaFoldDB" id="M8E3Z0"/>
<evidence type="ECO:0000313" key="2">
    <source>
        <dbReference type="Proteomes" id="UP000012081"/>
    </source>
</evidence>
<dbReference type="Proteomes" id="UP000012081">
    <property type="component" value="Unassembled WGS sequence"/>
</dbReference>
<name>M8E3Z0_9BACL</name>
<protein>
    <submittedName>
        <fullName evidence="1">Uncharacterized protein</fullName>
    </submittedName>
</protein>
<gene>
    <name evidence="1" type="ORF">I532_00305</name>
</gene>
<accession>M8E3Z0</accession>
<dbReference type="OrthoDB" id="2471849at2"/>
<keyword evidence="2" id="KW-1185">Reference proteome</keyword>
<organism evidence="1 2">
    <name type="scientific">Brevibacillus borstelensis AK1</name>
    <dbReference type="NCBI Taxonomy" id="1300222"/>
    <lineage>
        <taxon>Bacteria</taxon>
        <taxon>Bacillati</taxon>
        <taxon>Bacillota</taxon>
        <taxon>Bacilli</taxon>
        <taxon>Bacillales</taxon>
        <taxon>Paenibacillaceae</taxon>
        <taxon>Brevibacillus</taxon>
    </lineage>
</organism>